<evidence type="ECO:0000256" key="9">
    <source>
        <dbReference type="ARBA" id="ARBA00023180"/>
    </source>
</evidence>
<dbReference type="SUPFAM" id="SSF52540">
    <property type="entry name" value="P-loop containing nucleoside triphosphate hydrolases"/>
    <property type="match status" value="2"/>
</dbReference>
<dbReference type="FunFam" id="3.40.50.300:FF:000565">
    <property type="entry name" value="ABC bile acid transporter"/>
    <property type="match status" value="1"/>
</dbReference>
<accession>A0AAD4DCW0</accession>
<dbReference type="CDD" id="cd03250">
    <property type="entry name" value="ABCC_MRP_domain1"/>
    <property type="match status" value="1"/>
</dbReference>
<evidence type="ECO:0008006" key="16">
    <source>
        <dbReference type="Google" id="ProtNLM"/>
    </source>
</evidence>
<dbReference type="InterPro" id="IPR017871">
    <property type="entry name" value="ABC_transporter-like_CS"/>
</dbReference>
<evidence type="ECO:0000256" key="11">
    <source>
        <dbReference type="SAM" id="Phobius"/>
    </source>
</evidence>
<dbReference type="Pfam" id="PF00664">
    <property type="entry name" value="ABC_membrane"/>
    <property type="match status" value="2"/>
</dbReference>
<keyword evidence="6" id="KW-0067">ATP-binding</keyword>
<feature type="region of interest" description="Disordered" evidence="10">
    <location>
        <begin position="967"/>
        <end position="1000"/>
    </location>
</feature>
<dbReference type="PANTHER" id="PTHR24223:SF353">
    <property type="entry name" value="ABC TRANSPORTER ATP-BINDING PROTEIN_PERMEASE VMR1-RELATED"/>
    <property type="match status" value="1"/>
</dbReference>
<evidence type="ECO:0000256" key="10">
    <source>
        <dbReference type="SAM" id="MobiDB-lite"/>
    </source>
</evidence>
<keyword evidence="2" id="KW-0813">Transport</keyword>
<keyword evidence="7 11" id="KW-1133">Transmembrane helix</keyword>
<keyword evidence="8 11" id="KW-0472">Membrane</keyword>
<dbReference type="FunFam" id="3.40.50.300:FF:000825">
    <property type="entry name" value="ABC bile acid transporter"/>
    <property type="match status" value="1"/>
</dbReference>
<dbReference type="PROSITE" id="PS00211">
    <property type="entry name" value="ABC_TRANSPORTER_1"/>
    <property type="match status" value="2"/>
</dbReference>
<dbReference type="InterPro" id="IPR003439">
    <property type="entry name" value="ABC_transporter-like_ATP-bd"/>
</dbReference>
<feature type="domain" description="ABC transporter" evidence="12">
    <location>
        <begin position="193"/>
        <end position="430"/>
    </location>
</feature>
<dbReference type="SMART" id="SM00382">
    <property type="entry name" value="AAA"/>
    <property type="match status" value="2"/>
</dbReference>
<dbReference type="GO" id="GO:0016887">
    <property type="term" value="F:ATP hydrolysis activity"/>
    <property type="evidence" value="ECO:0007669"/>
    <property type="project" value="InterPro"/>
</dbReference>
<gene>
    <name evidence="14" type="ORF">BGZ95_009402</name>
</gene>
<comment type="caution">
    <text evidence="14">The sequence shown here is derived from an EMBL/GenBank/DDBJ whole genome shotgun (WGS) entry which is preliminary data.</text>
</comment>
<evidence type="ECO:0000256" key="3">
    <source>
        <dbReference type="ARBA" id="ARBA00022692"/>
    </source>
</evidence>
<protein>
    <recommendedName>
        <fullName evidence="16">P-loop containing nucleoside triphosphate hydrolase protein</fullName>
    </recommendedName>
</protein>
<evidence type="ECO:0000259" key="13">
    <source>
        <dbReference type="PROSITE" id="PS50929"/>
    </source>
</evidence>
<dbReference type="GO" id="GO:0005524">
    <property type="term" value="F:ATP binding"/>
    <property type="evidence" value="ECO:0007669"/>
    <property type="project" value="UniProtKB-KW"/>
</dbReference>
<dbReference type="FunFam" id="1.20.1560.10:FF:000010">
    <property type="entry name" value="Multidrug resistance-associated ABC transporter"/>
    <property type="match status" value="1"/>
</dbReference>
<dbReference type="Gene3D" id="1.20.1560.10">
    <property type="entry name" value="ABC transporter type 1, transmembrane domain"/>
    <property type="match status" value="2"/>
</dbReference>
<evidence type="ECO:0000313" key="15">
    <source>
        <dbReference type="Proteomes" id="UP001194580"/>
    </source>
</evidence>
<feature type="non-terminal residue" evidence="14">
    <location>
        <position position="1117"/>
    </location>
</feature>
<feature type="domain" description="ABC transporter" evidence="12">
    <location>
        <begin position="846"/>
        <end position="1099"/>
    </location>
</feature>
<dbReference type="SUPFAM" id="SSF90123">
    <property type="entry name" value="ABC transporter transmembrane region"/>
    <property type="match status" value="2"/>
</dbReference>
<keyword evidence="3 11" id="KW-0812">Transmembrane</keyword>
<dbReference type="PANTHER" id="PTHR24223">
    <property type="entry name" value="ATP-BINDING CASSETTE SUB-FAMILY C"/>
    <property type="match status" value="1"/>
</dbReference>
<dbReference type="InterPro" id="IPR003593">
    <property type="entry name" value="AAA+_ATPase"/>
</dbReference>
<keyword evidence="4" id="KW-0677">Repeat</keyword>
<keyword evidence="5" id="KW-0547">Nucleotide-binding</keyword>
<feature type="domain" description="ABC transmembrane type-1" evidence="13">
    <location>
        <begin position="509"/>
        <end position="805"/>
    </location>
</feature>
<dbReference type="InterPro" id="IPR036640">
    <property type="entry name" value="ABC1_TM_sf"/>
</dbReference>
<evidence type="ECO:0000256" key="8">
    <source>
        <dbReference type="ARBA" id="ARBA00023136"/>
    </source>
</evidence>
<evidence type="ECO:0000256" key="4">
    <source>
        <dbReference type="ARBA" id="ARBA00022737"/>
    </source>
</evidence>
<evidence type="ECO:0000259" key="12">
    <source>
        <dbReference type="PROSITE" id="PS50893"/>
    </source>
</evidence>
<feature type="transmembrane region" description="Helical" evidence="11">
    <location>
        <begin position="643"/>
        <end position="662"/>
    </location>
</feature>
<dbReference type="AlphaFoldDB" id="A0AAD4DCW0"/>
<evidence type="ECO:0000256" key="2">
    <source>
        <dbReference type="ARBA" id="ARBA00022448"/>
    </source>
</evidence>
<evidence type="ECO:0000256" key="7">
    <source>
        <dbReference type="ARBA" id="ARBA00022989"/>
    </source>
</evidence>
<dbReference type="Proteomes" id="UP001194580">
    <property type="component" value="Unassembled WGS sequence"/>
</dbReference>
<keyword evidence="15" id="KW-1185">Reference proteome</keyword>
<dbReference type="GO" id="GO:0000329">
    <property type="term" value="C:fungal-type vacuole membrane"/>
    <property type="evidence" value="ECO:0007669"/>
    <property type="project" value="TreeGrafter"/>
</dbReference>
<dbReference type="InterPro" id="IPR027417">
    <property type="entry name" value="P-loop_NTPase"/>
</dbReference>
<dbReference type="PROSITE" id="PS50893">
    <property type="entry name" value="ABC_TRANSPORTER_2"/>
    <property type="match status" value="2"/>
</dbReference>
<feature type="transmembrane region" description="Helical" evidence="11">
    <location>
        <begin position="72"/>
        <end position="96"/>
    </location>
</feature>
<keyword evidence="9" id="KW-0325">Glycoprotein</keyword>
<evidence type="ECO:0000256" key="1">
    <source>
        <dbReference type="ARBA" id="ARBA00004141"/>
    </source>
</evidence>
<dbReference type="InterPro" id="IPR050173">
    <property type="entry name" value="ABC_transporter_C-like"/>
</dbReference>
<dbReference type="EMBL" id="JAAAIL010000553">
    <property type="protein sequence ID" value="KAG0274868.1"/>
    <property type="molecule type" value="Genomic_DNA"/>
</dbReference>
<evidence type="ECO:0000256" key="6">
    <source>
        <dbReference type="ARBA" id="ARBA00022840"/>
    </source>
</evidence>
<reference evidence="14" key="1">
    <citation type="journal article" date="2020" name="Fungal Divers.">
        <title>Resolving the Mortierellaceae phylogeny through synthesis of multi-gene phylogenetics and phylogenomics.</title>
        <authorList>
            <person name="Vandepol N."/>
            <person name="Liber J."/>
            <person name="Desiro A."/>
            <person name="Na H."/>
            <person name="Kennedy M."/>
            <person name="Barry K."/>
            <person name="Grigoriev I.V."/>
            <person name="Miller A.N."/>
            <person name="O'Donnell K."/>
            <person name="Stajich J.E."/>
            <person name="Bonito G."/>
        </authorList>
    </citation>
    <scope>NUCLEOTIDE SEQUENCE</scope>
    <source>
        <strain evidence="14">NRRL 28262</strain>
    </source>
</reference>
<feature type="domain" description="ABC transmembrane type-1" evidence="13">
    <location>
        <begin position="1"/>
        <end position="135"/>
    </location>
</feature>
<feature type="transmembrane region" description="Helical" evidence="11">
    <location>
        <begin position="566"/>
        <end position="585"/>
    </location>
</feature>
<proteinExistence type="predicted"/>
<dbReference type="CDD" id="cd03244">
    <property type="entry name" value="ABCC_MRP_domain2"/>
    <property type="match status" value="1"/>
</dbReference>
<dbReference type="InterPro" id="IPR011527">
    <property type="entry name" value="ABC1_TM_dom"/>
</dbReference>
<feature type="transmembrane region" description="Helical" evidence="11">
    <location>
        <begin position="756"/>
        <end position="774"/>
    </location>
</feature>
<comment type="subcellular location">
    <subcellularLocation>
        <location evidence="1">Membrane</location>
        <topology evidence="1">Multi-pass membrane protein</topology>
    </subcellularLocation>
</comment>
<feature type="transmembrane region" description="Helical" evidence="11">
    <location>
        <begin position="668"/>
        <end position="687"/>
    </location>
</feature>
<dbReference type="CDD" id="cd18604">
    <property type="entry name" value="ABC_6TM_VMR1_D2_like"/>
    <property type="match status" value="1"/>
</dbReference>
<feature type="compositionally biased region" description="Low complexity" evidence="10">
    <location>
        <begin position="967"/>
        <end position="990"/>
    </location>
</feature>
<dbReference type="GO" id="GO:0140359">
    <property type="term" value="F:ABC-type transporter activity"/>
    <property type="evidence" value="ECO:0007669"/>
    <property type="project" value="InterPro"/>
</dbReference>
<dbReference type="Pfam" id="PF00005">
    <property type="entry name" value="ABC_tran"/>
    <property type="match status" value="2"/>
</dbReference>
<organism evidence="14 15">
    <name type="scientific">Linnemannia exigua</name>
    <dbReference type="NCBI Taxonomy" id="604196"/>
    <lineage>
        <taxon>Eukaryota</taxon>
        <taxon>Fungi</taxon>
        <taxon>Fungi incertae sedis</taxon>
        <taxon>Mucoromycota</taxon>
        <taxon>Mortierellomycotina</taxon>
        <taxon>Mortierellomycetes</taxon>
        <taxon>Mortierellales</taxon>
        <taxon>Mortierellaceae</taxon>
        <taxon>Linnemannia</taxon>
    </lineage>
</organism>
<sequence length="1117" mass="124115">MATLIPINTRIARLATNIQNDLISATDKRVEQMTELLQVIRMIKYFSWERQFYEKIDRAGEVELRYLKKRMLFWILGMSLWFGTPVAVSVSTFFVYTKVYGNVLTAEVAFPALTLFNVLKGPMVDFPNVIAQFIRARVSAGRMDRFLAEEEVQRYSDPVSSSSPYEPQPGEPVIGFRNASFSYAGKTEQAVMDRAQQAGTRLDGHHFELKNLNIHFPVGELPIVTGPTGCGKTSMLEVLLGEMNTTQGRAFLPRRDDHAINTATGLSNSIAYVAQQAWLLNDSIRSNILIGSAFDQTRYDLVVEMCALKRDFEILENGDETEIGEQGVTLSGGQKQRVALARAVYSRAGHILLDDCLSAVDAHTAKWLLTECLMGPLMVGRTRILVTHAVSLTLRSAAFGVLLKDGAVSFSGSPVEVLQSGALDTDFLTDEQTQDVDCKTSGIAPGSSSSAGSDAQPGITIDDNSSVTTVHVKEKKKLIEAEGKAEGALAKEVYLTYFRAMGKNMFWTVLLSGFFANQALQVSSDAWLRVWAAATRDDVDHNATLLSPLLSHSGSPVQMVLSPLKALYLGVYVFLSVMYIISLMIRETIQYTDSLHASRIHHRKALDRVLHSPIRFFDTTPLGRIINRFTRDMDTLDQQVTNVSANVMVDFLGTLTVTGMIAYVTPQFLIPGLAITVLFVAIAMFFIRTSREMRRHEATTNSPVYSHFAETLNGVTTIRAFGFEGRFNSLYQELLDVHNRPYFYVWVCNRWLSIRVDILSAFVSLFAGVFIILRRDTIDSGAAGLSLTYSLAFTHHVLWFVRTLAFNEINMNCVERVQEYMILPQEAPAIIGFHRPPIDWPTQGEIQVENLVMQYAPDGPAVIRDISFHVSPCEKIGIFGRTGAGKSTLAVAFFQFMEMTSGRIVIDGVDISQIGVHDLRSNLIIIPQDPVLFVGTVRSNLDPFQEHDDAALWAVLKRVHLVSSSASDTNTSADTHGNNNNNTSNNGFGNLDSEVKENGNNFSQGQRQLIGLARALLKNSKIIIMDEATASVDHATDAKIQATIRESCRDATLLTIAHRLRTIIDFDRVLVMDHGKVVQMDTPAKLIREEGGVFRNMCQRSGEFELLFDLATASERR</sequence>
<evidence type="ECO:0000313" key="14">
    <source>
        <dbReference type="EMBL" id="KAG0274868.1"/>
    </source>
</evidence>
<dbReference type="PROSITE" id="PS50929">
    <property type="entry name" value="ABC_TM1F"/>
    <property type="match status" value="2"/>
</dbReference>
<dbReference type="Gene3D" id="3.40.50.300">
    <property type="entry name" value="P-loop containing nucleotide triphosphate hydrolases"/>
    <property type="match status" value="2"/>
</dbReference>
<name>A0AAD4DCW0_9FUNG</name>
<evidence type="ECO:0000256" key="5">
    <source>
        <dbReference type="ARBA" id="ARBA00022741"/>
    </source>
</evidence>